<sequence>MRKRWMREAAIPVVLAVAVSLLAGCGSVPSAGSGVSLEIRVLEVTTYTARIQMTFANRSSFTFYPEGVTVRGEECSLWSTACVTVEFSMSLSGGGTPLLPGETRSVTEVVPLSDGYTRVRWVEFVVRGRLGGSWLEVASNRVYF</sequence>
<protein>
    <recommendedName>
        <fullName evidence="2">Late embryogenesis abundant protein LEA-2 subgroup domain-containing protein</fullName>
    </recommendedName>
</protein>
<gene>
    <name evidence="1" type="ORF">ENV30_09690</name>
</gene>
<evidence type="ECO:0008006" key="2">
    <source>
        <dbReference type="Google" id="ProtNLM"/>
    </source>
</evidence>
<proteinExistence type="predicted"/>
<dbReference type="PROSITE" id="PS51257">
    <property type="entry name" value="PROKAR_LIPOPROTEIN"/>
    <property type="match status" value="1"/>
</dbReference>
<evidence type="ECO:0000313" key="1">
    <source>
        <dbReference type="EMBL" id="HGI31557.1"/>
    </source>
</evidence>
<organism evidence="1">
    <name type="scientific">Candidatus Caldatribacterium californiense</name>
    <dbReference type="NCBI Taxonomy" id="1454726"/>
    <lineage>
        <taxon>Bacteria</taxon>
        <taxon>Pseudomonadati</taxon>
        <taxon>Atribacterota</taxon>
        <taxon>Atribacteria</taxon>
        <taxon>Atribacterales</taxon>
        <taxon>Candidatus Caldatribacteriaceae</taxon>
        <taxon>Candidatus Caldatribacterium</taxon>
    </lineage>
</organism>
<accession>A0A7V4DF99</accession>
<reference evidence="1" key="1">
    <citation type="journal article" date="2020" name="mSystems">
        <title>Genome- and Community-Level Interaction Insights into Carbon Utilization and Element Cycling Functions of Hydrothermarchaeota in Hydrothermal Sediment.</title>
        <authorList>
            <person name="Zhou Z."/>
            <person name="Liu Y."/>
            <person name="Xu W."/>
            <person name="Pan J."/>
            <person name="Luo Z.H."/>
            <person name="Li M."/>
        </authorList>
    </citation>
    <scope>NUCLEOTIDE SEQUENCE [LARGE SCALE GENOMIC DNA]</scope>
    <source>
        <strain evidence="1">SpSt-747</strain>
    </source>
</reference>
<name>A0A7V4DF99_9BACT</name>
<comment type="caution">
    <text evidence="1">The sequence shown here is derived from an EMBL/GenBank/DDBJ whole genome shotgun (WGS) entry which is preliminary data.</text>
</comment>
<dbReference type="EMBL" id="DTFV01000137">
    <property type="protein sequence ID" value="HGI31557.1"/>
    <property type="molecule type" value="Genomic_DNA"/>
</dbReference>
<dbReference type="AlphaFoldDB" id="A0A7V4DF99"/>